<keyword evidence="3" id="KW-0560">Oxidoreductase</keyword>
<dbReference type="RefSeq" id="WP_127000016.1">
    <property type="nucleotide sequence ID" value="NZ_JBNPXW010000012.1"/>
</dbReference>
<evidence type="ECO:0000256" key="1">
    <source>
        <dbReference type="ARBA" id="ARBA00022714"/>
    </source>
</evidence>
<dbReference type="AlphaFoldDB" id="A0A433J6R2"/>
<dbReference type="GO" id="GO:0016491">
    <property type="term" value="F:oxidoreductase activity"/>
    <property type="evidence" value="ECO:0007669"/>
    <property type="project" value="UniProtKB-KW"/>
</dbReference>
<dbReference type="GO" id="GO:0051537">
    <property type="term" value="F:2 iron, 2 sulfur cluster binding"/>
    <property type="evidence" value="ECO:0007669"/>
    <property type="project" value="UniProtKB-KW"/>
</dbReference>
<dbReference type="Proteomes" id="UP000280346">
    <property type="component" value="Unassembled WGS sequence"/>
</dbReference>
<dbReference type="GO" id="GO:0046872">
    <property type="term" value="F:metal ion binding"/>
    <property type="evidence" value="ECO:0007669"/>
    <property type="project" value="UniProtKB-KW"/>
</dbReference>
<dbReference type="InterPro" id="IPR017941">
    <property type="entry name" value="Rieske_2Fe-2S"/>
</dbReference>
<feature type="domain" description="Rieske" evidence="6">
    <location>
        <begin position="11"/>
        <end position="87"/>
    </location>
</feature>
<gene>
    <name evidence="7" type="ORF">EJ913_17095</name>
</gene>
<protein>
    <recommendedName>
        <fullName evidence="6">Rieske domain-containing protein</fullName>
    </recommendedName>
</protein>
<dbReference type="Gene3D" id="2.102.10.10">
    <property type="entry name" value="Rieske [2Fe-2S] iron-sulphur domain"/>
    <property type="match status" value="1"/>
</dbReference>
<proteinExistence type="predicted"/>
<comment type="caution">
    <text evidence="7">The sequence shown here is derived from an EMBL/GenBank/DDBJ whole genome shotgun (WGS) entry which is preliminary data.</text>
</comment>
<organism evidence="7 8">
    <name type="scientific">Azospirillum doebereinerae</name>
    <dbReference type="NCBI Taxonomy" id="92933"/>
    <lineage>
        <taxon>Bacteria</taxon>
        <taxon>Pseudomonadati</taxon>
        <taxon>Pseudomonadota</taxon>
        <taxon>Alphaproteobacteria</taxon>
        <taxon>Rhodospirillales</taxon>
        <taxon>Azospirillaceae</taxon>
        <taxon>Azospirillum</taxon>
    </lineage>
</organism>
<dbReference type="PROSITE" id="PS51296">
    <property type="entry name" value="RIESKE"/>
    <property type="match status" value="1"/>
</dbReference>
<dbReference type="InterPro" id="IPR001663">
    <property type="entry name" value="Rng_hydr_dOase-A"/>
</dbReference>
<dbReference type="OrthoDB" id="7456916at2"/>
<reference evidence="7 8" key="1">
    <citation type="submission" date="2018-12" db="EMBL/GenBank/DDBJ databases">
        <authorList>
            <person name="Yang Y."/>
        </authorList>
    </citation>
    <scope>NUCLEOTIDE SEQUENCE [LARGE SCALE GENOMIC DNA]</scope>
    <source>
        <strain evidence="7 8">GSF71</strain>
    </source>
</reference>
<evidence type="ECO:0000259" key="6">
    <source>
        <dbReference type="PROSITE" id="PS51296"/>
    </source>
</evidence>
<dbReference type="PANTHER" id="PTHR43756:SF5">
    <property type="entry name" value="CHOLINE MONOOXYGENASE, CHLOROPLASTIC"/>
    <property type="match status" value="1"/>
</dbReference>
<evidence type="ECO:0000256" key="4">
    <source>
        <dbReference type="ARBA" id="ARBA00023004"/>
    </source>
</evidence>
<keyword evidence="4" id="KW-0408">Iron</keyword>
<evidence type="ECO:0000256" key="3">
    <source>
        <dbReference type="ARBA" id="ARBA00023002"/>
    </source>
</evidence>
<keyword evidence="5" id="KW-0411">Iron-sulfur</keyword>
<keyword evidence="8" id="KW-1185">Reference proteome</keyword>
<dbReference type="SUPFAM" id="SSF50022">
    <property type="entry name" value="ISP domain"/>
    <property type="match status" value="1"/>
</dbReference>
<evidence type="ECO:0000256" key="5">
    <source>
        <dbReference type="ARBA" id="ARBA00023014"/>
    </source>
</evidence>
<dbReference type="Pfam" id="PF00355">
    <property type="entry name" value="Rieske"/>
    <property type="match status" value="1"/>
</dbReference>
<sequence length="217" mass="23528">MTEAMPDTRWFYLCTEDDLAVPNAFVTTRVGAVPLVAQNLKGRVVAFRNVCTHRFAVIHDDPSGCGPLRCPYHGWTFDAEGVPVGLPFNPTDFQLNAEGRRRLALNPASLARCGRLVFVRVATEGPSLEEQLGSGLFARLSALSEDFPRSGEPGETGDGLDDGSGEAWERFEAANLRVALRPGQALRLEALPPPGAAERFARTGNFLPAHTDTERPA</sequence>
<evidence type="ECO:0000313" key="8">
    <source>
        <dbReference type="Proteomes" id="UP000280346"/>
    </source>
</evidence>
<evidence type="ECO:0000313" key="7">
    <source>
        <dbReference type="EMBL" id="RUQ68889.1"/>
    </source>
</evidence>
<name>A0A433J6R2_9PROT</name>
<keyword evidence="1" id="KW-0001">2Fe-2S</keyword>
<dbReference type="EMBL" id="RZIJ01000013">
    <property type="protein sequence ID" value="RUQ68889.1"/>
    <property type="molecule type" value="Genomic_DNA"/>
</dbReference>
<keyword evidence="2" id="KW-0479">Metal-binding</keyword>
<evidence type="ECO:0000256" key="2">
    <source>
        <dbReference type="ARBA" id="ARBA00022723"/>
    </source>
</evidence>
<dbReference type="PANTHER" id="PTHR43756">
    <property type="entry name" value="CHOLINE MONOOXYGENASE, CHLOROPLASTIC"/>
    <property type="match status" value="1"/>
</dbReference>
<accession>A0A433J6R2</accession>
<dbReference type="InterPro" id="IPR036922">
    <property type="entry name" value="Rieske_2Fe-2S_sf"/>
</dbReference>
<dbReference type="PRINTS" id="PR00090">
    <property type="entry name" value="RNGDIOXGNASE"/>
</dbReference>